<dbReference type="EMBL" id="MLCA01000006">
    <property type="protein sequence ID" value="MEE7491096.1"/>
    <property type="molecule type" value="Genomic_DNA"/>
</dbReference>
<name>A0ABU7TNP9_9HYPH</name>
<accession>A0ABU7TNP9</accession>
<gene>
    <name evidence="1" type="ORF">MOTC310_11740</name>
</gene>
<proteinExistence type="predicted"/>
<evidence type="ECO:0000313" key="1">
    <source>
        <dbReference type="EMBL" id="MEE7491096.1"/>
    </source>
</evidence>
<evidence type="ECO:0000313" key="2">
    <source>
        <dbReference type="Proteomes" id="UP001355206"/>
    </source>
</evidence>
<dbReference type="Proteomes" id="UP001355206">
    <property type="component" value="Unassembled WGS sequence"/>
</dbReference>
<organism evidence="1 2">
    <name type="scientific">Methylobacterium oryzae</name>
    <dbReference type="NCBI Taxonomy" id="334852"/>
    <lineage>
        <taxon>Bacteria</taxon>
        <taxon>Pseudomonadati</taxon>
        <taxon>Pseudomonadota</taxon>
        <taxon>Alphaproteobacteria</taxon>
        <taxon>Hyphomicrobiales</taxon>
        <taxon>Methylobacteriaceae</taxon>
        <taxon>Methylobacterium</taxon>
    </lineage>
</organism>
<sequence>MQPRITRSKTVTLDASGTATFDWTAQGALSAPVQVVLGPVYAGTGIPKCWITASSATATSIKCVIEQGGNLTLSALTAAATLGLNLNATSAAGMQVGVVVLPSS</sequence>
<comment type="caution">
    <text evidence="1">The sequence shown here is derived from an EMBL/GenBank/DDBJ whole genome shotgun (WGS) entry which is preliminary data.</text>
</comment>
<protein>
    <submittedName>
        <fullName evidence="1">Uncharacterized protein</fullName>
    </submittedName>
</protein>
<reference evidence="1 2" key="1">
    <citation type="journal article" date="2012" name="Genet. Mol. Biol.">
        <title>Analysis of 16S rRNA and mxaF genes revealing insights into Methylobacterium niche-specific plant association.</title>
        <authorList>
            <person name="Dourado M.N."/>
            <person name="Andreote F.D."/>
            <person name="Dini-Andreote F."/>
            <person name="Conti R."/>
            <person name="Araujo J.M."/>
            <person name="Araujo W.L."/>
        </authorList>
    </citation>
    <scope>NUCLEOTIDE SEQUENCE [LARGE SCALE GENOMIC DNA]</scope>
    <source>
        <strain evidence="1 2">TC3-10</strain>
    </source>
</reference>
<keyword evidence="2" id="KW-1185">Reference proteome</keyword>